<dbReference type="HOGENOM" id="CLU_287310_0_0_1"/>
<feature type="active site" description="Proton donor" evidence="6">
    <location>
        <position position="427"/>
    </location>
</feature>
<dbReference type="InterPro" id="IPR010730">
    <property type="entry name" value="HET"/>
</dbReference>
<dbReference type="GO" id="GO:0016020">
    <property type="term" value="C:membrane"/>
    <property type="evidence" value="ECO:0007669"/>
    <property type="project" value="InterPro"/>
</dbReference>
<evidence type="ECO:0000313" key="11">
    <source>
        <dbReference type="EMBL" id="EFQ93583.1"/>
    </source>
</evidence>
<dbReference type="AlphaFoldDB" id="E3RL12"/>
<organism evidence="12">
    <name type="scientific">Pyrenophora teres f. teres (strain 0-1)</name>
    <name type="common">Barley net blotch fungus</name>
    <name type="synonym">Drechslera teres f. teres</name>
    <dbReference type="NCBI Taxonomy" id="861557"/>
    <lineage>
        <taxon>Eukaryota</taxon>
        <taxon>Fungi</taxon>
        <taxon>Dikarya</taxon>
        <taxon>Ascomycota</taxon>
        <taxon>Pezizomycotina</taxon>
        <taxon>Dothideomycetes</taxon>
        <taxon>Pleosporomycetidae</taxon>
        <taxon>Pleosporales</taxon>
        <taxon>Pleosporineae</taxon>
        <taxon>Pleosporaceae</taxon>
        <taxon>Pyrenophora</taxon>
    </lineage>
</organism>
<gene>
    <name evidence="11" type="ORF">PTT_08985</name>
</gene>
<reference evidence="11 12" key="1">
    <citation type="journal article" date="2010" name="Genome Biol.">
        <title>A first genome assembly of the barley fungal pathogen Pyrenophora teres f. teres.</title>
        <authorList>
            <person name="Ellwood S.R."/>
            <person name="Liu Z."/>
            <person name="Syme R.A."/>
            <person name="Lai Z."/>
            <person name="Hane J.K."/>
            <person name="Keiper F."/>
            <person name="Moffat C.S."/>
            <person name="Oliver R.P."/>
            <person name="Friesen T.L."/>
        </authorList>
    </citation>
    <scope>NUCLEOTIDE SEQUENCE [LARGE SCALE GENOMIC DNA]</scope>
    <source>
        <strain evidence="11 12">0-1</strain>
    </source>
</reference>
<evidence type="ECO:0000256" key="4">
    <source>
        <dbReference type="ARBA" id="ARBA00022801"/>
    </source>
</evidence>
<dbReference type="STRING" id="861557.E3RL12"/>
<dbReference type="GO" id="GO:0005509">
    <property type="term" value="F:calcium ion binding"/>
    <property type="evidence" value="ECO:0007669"/>
    <property type="project" value="InterPro"/>
</dbReference>
<dbReference type="InterPro" id="IPR012341">
    <property type="entry name" value="6hp_glycosidase-like_sf"/>
</dbReference>
<comment type="pathway">
    <text evidence="2">Protein modification; protein glycosylation.</text>
</comment>
<dbReference type="InterPro" id="IPR001382">
    <property type="entry name" value="Glyco_hydro_47"/>
</dbReference>
<evidence type="ECO:0000256" key="8">
    <source>
        <dbReference type="RuleBase" id="RU361193"/>
    </source>
</evidence>
<evidence type="ECO:0000256" key="3">
    <source>
        <dbReference type="ARBA" id="ARBA00007658"/>
    </source>
</evidence>
<evidence type="ECO:0000313" key="12">
    <source>
        <dbReference type="Proteomes" id="UP000001067"/>
    </source>
</evidence>
<name>E3RL12_PYRTT</name>
<feature type="active site" evidence="6">
    <location>
        <position position="312"/>
    </location>
</feature>
<dbReference type="GO" id="GO:0004571">
    <property type="term" value="F:mannosyl-oligosaccharide 1,2-alpha-mannosidase activity"/>
    <property type="evidence" value="ECO:0007669"/>
    <property type="project" value="InterPro"/>
</dbReference>
<dbReference type="InterPro" id="IPR036026">
    <property type="entry name" value="Seven-hairpin_glycosidases"/>
</dbReference>
<evidence type="ECO:0000259" key="10">
    <source>
        <dbReference type="Pfam" id="PF06985"/>
    </source>
</evidence>
<protein>
    <recommendedName>
        <fullName evidence="8">alpha-1,2-Mannosidase</fullName>
        <ecNumber evidence="8">3.2.1.-</ecNumber>
    </recommendedName>
</protein>
<keyword evidence="8" id="KW-0326">Glycosidase</keyword>
<evidence type="ECO:0000256" key="9">
    <source>
        <dbReference type="SAM" id="SignalP"/>
    </source>
</evidence>
<dbReference type="Pfam" id="PF01532">
    <property type="entry name" value="Glyco_hydro_47"/>
    <property type="match status" value="1"/>
</dbReference>
<feature type="active site" evidence="6">
    <location>
        <position position="492"/>
    </location>
</feature>
<evidence type="ECO:0000256" key="5">
    <source>
        <dbReference type="ARBA" id="ARBA00023157"/>
    </source>
</evidence>
<dbReference type="GO" id="GO:0005783">
    <property type="term" value="C:endoplasmic reticulum"/>
    <property type="evidence" value="ECO:0007669"/>
    <property type="project" value="TreeGrafter"/>
</dbReference>
<dbReference type="PRINTS" id="PR00747">
    <property type="entry name" value="GLYHDRLASE47"/>
</dbReference>
<feature type="active site" description="Proton donor" evidence="6">
    <location>
        <position position="175"/>
    </location>
</feature>
<keyword evidence="5 7" id="KW-1015">Disulfide bond</keyword>
<dbReference type="InterPro" id="IPR050749">
    <property type="entry name" value="Glycosyl_Hydrolase_47"/>
</dbReference>
<keyword evidence="9" id="KW-0732">Signal</keyword>
<dbReference type="GO" id="GO:0036503">
    <property type="term" value="P:ERAD pathway"/>
    <property type="evidence" value="ECO:0007669"/>
    <property type="project" value="UniProtKB-ARBA"/>
</dbReference>
<evidence type="ECO:0000256" key="7">
    <source>
        <dbReference type="PIRSR" id="PIRSR601382-3"/>
    </source>
</evidence>
<comment type="cofactor">
    <cofactor evidence="1">
        <name>Ca(2+)</name>
        <dbReference type="ChEBI" id="CHEBI:29108"/>
    </cofactor>
</comment>
<feature type="disulfide bond" evidence="7">
    <location>
        <begin position="384"/>
        <end position="413"/>
    </location>
</feature>
<dbReference type="PANTHER" id="PTHR11742:SF49">
    <property type="entry name" value="ALPHA-1,2-MANNOSIDASE"/>
    <property type="match status" value="1"/>
</dbReference>
<dbReference type="OrthoDB" id="8118055at2759"/>
<dbReference type="Proteomes" id="UP000001067">
    <property type="component" value="Unassembled WGS sequence"/>
</dbReference>
<dbReference type="FunFam" id="1.50.10.10:FF:000037">
    <property type="entry name" value="alpha-1,2-Mannosidase"/>
    <property type="match status" value="1"/>
</dbReference>
<dbReference type="SUPFAM" id="SSF48225">
    <property type="entry name" value="Seven-hairpin glycosidases"/>
    <property type="match status" value="1"/>
</dbReference>
<proteinExistence type="inferred from homology"/>
<keyword evidence="12" id="KW-1185">Reference proteome</keyword>
<dbReference type="Pfam" id="PF06985">
    <property type="entry name" value="HET"/>
    <property type="match status" value="1"/>
</dbReference>
<dbReference type="EMBL" id="GL533756">
    <property type="protein sequence ID" value="EFQ93583.1"/>
    <property type="molecule type" value="Genomic_DNA"/>
</dbReference>
<feature type="chain" id="PRO_5003179262" description="alpha-1,2-Mannosidase" evidence="9">
    <location>
        <begin position="28"/>
        <end position="1073"/>
    </location>
</feature>
<dbReference type="UniPathway" id="UPA00378"/>
<dbReference type="PANTHER" id="PTHR11742">
    <property type="entry name" value="MANNOSYL-OLIGOSACCHARIDE ALPHA-1,2-MANNOSIDASE-RELATED"/>
    <property type="match status" value="1"/>
</dbReference>
<dbReference type="EC" id="3.2.1.-" evidence="8"/>
<evidence type="ECO:0000256" key="1">
    <source>
        <dbReference type="ARBA" id="ARBA00001913"/>
    </source>
</evidence>
<feature type="signal peptide" evidence="9">
    <location>
        <begin position="1"/>
        <end position="27"/>
    </location>
</feature>
<dbReference type="GO" id="GO:0005975">
    <property type="term" value="P:carbohydrate metabolic process"/>
    <property type="evidence" value="ECO:0007669"/>
    <property type="project" value="InterPro"/>
</dbReference>
<evidence type="ECO:0000256" key="6">
    <source>
        <dbReference type="PIRSR" id="PIRSR601382-1"/>
    </source>
</evidence>
<feature type="domain" description="Heterokaryon incompatibility" evidence="10">
    <location>
        <begin position="653"/>
        <end position="792"/>
    </location>
</feature>
<dbReference type="KEGG" id="pte:PTT_08985"/>
<comment type="similarity">
    <text evidence="3 8">Belongs to the glycosyl hydrolase 47 family.</text>
</comment>
<sequence>MAPAIRRIVVLFVSVTFVILAFRQLSARTELPPPTFTSSNRIDHRIEWKDLPIRYPVFSLAPLPIGTPAAIPRIQHEFGIETEHNKAKRLQRQAAVKKAFLHTWNGYKNHAWLQDEVTPVTGGFKNGFGQRGASLVDALDTLIIMGLDGDFEKAVHAVKKIDFTTAGVQRLNVFETTIRYLGGLLSAYDLSKVKHNTLLQKATELGEMLYAAFDTPNRMPVTRWDWENAAMNGHQEADVQAISAEIGSLTLEFTRLSQLTGNLKWHDAAQRITDLLERNQNKTKIPGLFPLFVNPFKEEFNDGTFTLGGMSDSLYEYLPKQHLLLGGLTDQYRKLYEGAIEPAKKHLFFRPRIPEGKHILISGDARISAGGSVKLEPNGQHLACFTGGMVALGAKIFNRTEDLDVARKLVDGCTWAYEAMPTGIMPETFRMMPCVSEEDCAWDVEKWHEAVKYSYSTNLHSQHYDVQDVIKEDGLQPGFSKISDPRFLLRPEAIESVFILYRITGDTTLQDTAWRMFESINNATMAEFAHSAIADVTVPKGQSTQKLDECESFWMAETLKYFYLIFSEPSLDYGFIFAKARVDGNVGQNGVADATRVDLSQVNFKLLNKWLLQCDSHHEDACEAKANLEFSTPLSCIECHTRSIVHIKEEDEYVALSYVWGTTCSSISQETRGHGESLPLDGVTQVIEDAIAVVVALGKRYLWVDQYCVNQLDMNTKASQIREMDRVYAGAYVTIVACAGVDSDYGLPGISRERNPRPFATSPQLELLTSSPALSVAIRDTKWRTRGWTYQEAVLSRRCLLFTDQQVYFACTNMSCCETDTDAGATSYHASHKSPMDLSKRLFHCEHQSTADTDDLFAQIGEYSGRILSHEEDALNAFRGLLNRSRFYTYYGLPVVSINNQPELPAKSGDMNLGFARGLLWKGKYKTKLIRRQDFPSWSWVGWSGIVGYAESLTKGRGVKNTNDIQIWIEDEDGKFVAFHQLAMSVERTRMIAEKSSFLVVEAPVTRLRFKLIDKELLSFNTFDVFPEHTTRRIGYAEIFEYSNTENEDDEDILSRINYLTANIRRMKGEEYD</sequence>
<dbReference type="Gene3D" id="1.50.10.10">
    <property type="match status" value="1"/>
</dbReference>
<accession>E3RL12</accession>
<dbReference type="eggNOG" id="KOG2431">
    <property type="taxonomic scope" value="Eukaryota"/>
</dbReference>
<evidence type="ECO:0000256" key="2">
    <source>
        <dbReference type="ARBA" id="ARBA00004922"/>
    </source>
</evidence>
<keyword evidence="4 8" id="KW-0378">Hydrolase</keyword>